<proteinExistence type="predicted"/>
<keyword evidence="2" id="KW-1185">Reference proteome</keyword>
<reference evidence="1 2" key="1">
    <citation type="submission" date="2022-11" db="EMBL/GenBank/DDBJ databases">
        <title>Spartinivicinus poritis sp. nov., isolated from scleractinian coral Porites lutea.</title>
        <authorList>
            <person name="Zhang G."/>
            <person name="Cai L."/>
            <person name="Wei Q."/>
        </authorList>
    </citation>
    <scope>NUCLEOTIDE SEQUENCE [LARGE SCALE GENOMIC DNA]</scope>
    <source>
        <strain evidence="1 2">A2-2</strain>
    </source>
</reference>
<protein>
    <submittedName>
        <fullName evidence="1">Uncharacterized protein</fullName>
    </submittedName>
</protein>
<accession>A0ABT5UGL0</accession>
<organism evidence="1 2">
    <name type="scientific">Spartinivicinus poritis</name>
    <dbReference type="NCBI Taxonomy" id="2994640"/>
    <lineage>
        <taxon>Bacteria</taxon>
        <taxon>Pseudomonadati</taxon>
        <taxon>Pseudomonadota</taxon>
        <taxon>Gammaproteobacteria</taxon>
        <taxon>Oceanospirillales</taxon>
        <taxon>Zooshikellaceae</taxon>
        <taxon>Spartinivicinus</taxon>
    </lineage>
</organism>
<evidence type="ECO:0000313" key="1">
    <source>
        <dbReference type="EMBL" id="MDE1464622.1"/>
    </source>
</evidence>
<name>A0ABT5UGL0_9GAMM</name>
<comment type="caution">
    <text evidence="1">The sequence shown here is derived from an EMBL/GenBank/DDBJ whole genome shotgun (WGS) entry which is preliminary data.</text>
</comment>
<sequence length="123" mass="14373">MNKNRKINKVDESFEAYSKTKNIINHLYEWKLVLEDKVRSNPKDVISHGLISELELAINRLELLSGTKIFSSKAKIQCLNSTPDDYNYRLMCERGYKNREKWRDAKDGNKMIEVKSGTYVINS</sequence>
<dbReference type="EMBL" id="JAPMOU010000039">
    <property type="protein sequence ID" value="MDE1464622.1"/>
    <property type="molecule type" value="Genomic_DNA"/>
</dbReference>
<gene>
    <name evidence="1" type="ORF">ORQ98_21900</name>
</gene>
<dbReference type="Proteomes" id="UP001528823">
    <property type="component" value="Unassembled WGS sequence"/>
</dbReference>
<dbReference type="RefSeq" id="WP_274690947.1">
    <property type="nucleotide sequence ID" value="NZ_JAPMOU010000039.1"/>
</dbReference>
<evidence type="ECO:0000313" key="2">
    <source>
        <dbReference type="Proteomes" id="UP001528823"/>
    </source>
</evidence>